<dbReference type="GO" id="GO:0071897">
    <property type="term" value="P:DNA biosynthetic process"/>
    <property type="evidence" value="ECO:0007669"/>
    <property type="project" value="UniProtKB-ARBA"/>
</dbReference>
<dbReference type="InterPro" id="IPR005312">
    <property type="entry name" value="DUF1759"/>
</dbReference>
<dbReference type="OrthoDB" id="6778194at2759"/>
<dbReference type="PANTHER" id="PTHR47331">
    <property type="entry name" value="PHD-TYPE DOMAIN-CONTAINING PROTEIN"/>
    <property type="match status" value="1"/>
</dbReference>
<dbReference type="CDD" id="cd00303">
    <property type="entry name" value="retropepsin_like"/>
    <property type="match status" value="1"/>
</dbReference>
<reference evidence="1" key="1">
    <citation type="submission" date="2019-08" db="EMBL/GenBank/DDBJ databases">
        <title>The genome of the North American firefly Photinus pyralis.</title>
        <authorList>
            <consortium name="Photinus pyralis genome working group"/>
            <person name="Fallon T.R."/>
            <person name="Sander Lower S.E."/>
            <person name="Weng J.-K."/>
        </authorList>
    </citation>
    <scope>NUCLEOTIDE SEQUENCE</scope>
    <source>
        <strain evidence="1">TRF0915ILg1</strain>
        <tissue evidence="1">Whole body</tissue>
    </source>
</reference>
<feature type="non-terminal residue" evidence="1">
    <location>
        <position position="1076"/>
    </location>
</feature>
<evidence type="ECO:0000313" key="2">
    <source>
        <dbReference type="Proteomes" id="UP000801492"/>
    </source>
</evidence>
<comment type="caution">
    <text evidence="1">The sequence shown here is derived from an EMBL/GenBank/DDBJ whole genome shotgun (WGS) entry which is preliminary data.</text>
</comment>
<proteinExistence type="predicted"/>
<dbReference type="Gene3D" id="2.40.70.10">
    <property type="entry name" value="Acid Proteases"/>
    <property type="match status" value="1"/>
</dbReference>
<sequence length="1076" mass="122022">MPKAKNKTNSSASYADLENSSGIENENLNANLTENSGFCMSSRQIIINPNINAAKGFLETLNNFENSIKDFPENATEEELEIFSLNLQDIESLLKVYQASYFQLSEQDIQCSNLLTRNEFQSKQNRCIVRAKNLIKMHKERSNLVNEHHTQIGGESNKCERILQTTLQQSLPRLSLPTFHGNFIDYLPFIDNFKSIVDRASISNSQKFFHLLSCVKEGAKEVIAGLLPSDENYDVALALLEARYNKPKLIIQAHIKNIFELKPVTKSASSLREFTDNLNKNVSCLHNMKLTDSQIAGALFSYVVSNKLDSETKEKFKMSNPNEIPSIDNTVTFLQNRVQLLLDIDADNTLERNFQSRFNGAKVKVNVNNQNKRVVLLANEQKQIKCILCSGSHHLPDCSDFKQLSIEQRIKKVRELKTCKNCLKHPSKYNCKLYAICSHGKNFHHDLLHLNNASCESQGLPVINNDAPSNNVHAEQVLVCNDRSSVSLTLLATAQVAVKNNKGETFNVRALLDSGSTNNLITKRLANKLNLKQDAIEVNVAGVNLNKIKLTNSVNISINSLCSNYSRTINCFIIEKITSLVPAISFNKQNLRIPPHIQLADSKFNEASEIDILIRASYFYEIMGNNRISMGRHLPILIESKFGYVLTGDMSPQVLSLNKTLPAFVHCCVGELTLNNNLSKLWELDNVRPKNQISLLSEEERECEIHFRENVRKNKDGRFIVKIPFNEKIQNMGGSYSSALNRYLNLERRLSKDKIVRDQYVNFMKEYENLKHMTKININPSELNKYYFLPHHPVLRANSITTKLRVVFDGSAKTTTGLSINDCQKNGPVVQNDLFSILIQFREHSVAIIADCEKLYRQILVSPEDRRYQTILWRDNLNEMVSAYSLNTVTYGCKSSSYLATRCLKQLAEECKESNKSVSELINKSLYVDNLIYSGADAVSVKNLMCETMKVFGRAGIPLRKFISNVPAALPEPAQMNVEYFTINLKETETTKALGLQWVPQSDVLKYSFEFNAAQDTVTKHFILSTIARVFDSIGLISPILVKGKILMQKLWQDKLGWDDPIIDGSLKQYWESLLQ</sequence>
<dbReference type="InterPro" id="IPR043502">
    <property type="entry name" value="DNA/RNA_pol_sf"/>
</dbReference>
<name>A0A8K0G8J1_IGNLU</name>
<dbReference type="Proteomes" id="UP000801492">
    <property type="component" value="Unassembled WGS sequence"/>
</dbReference>
<dbReference type="InterPro" id="IPR001969">
    <property type="entry name" value="Aspartic_peptidase_AS"/>
</dbReference>
<dbReference type="GO" id="GO:0004190">
    <property type="term" value="F:aspartic-type endopeptidase activity"/>
    <property type="evidence" value="ECO:0007669"/>
    <property type="project" value="InterPro"/>
</dbReference>
<dbReference type="InterPro" id="IPR021109">
    <property type="entry name" value="Peptidase_aspartic_dom_sf"/>
</dbReference>
<dbReference type="AlphaFoldDB" id="A0A8K0G8J1"/>
<dbReference type="GO" id="GO:0006508">
    <property type="term" value="P:proteolysis"/>
    <property type="evidence" value="ECO:0007669"/>
    <property type="project" value="InterPro"/>
</dbReference>
<accession>A0A8K0G8J1</accession>
<dbReference type="InterPro" id="IPR008042">
    <property type="entry name" value="Retrotrans_Pao"/>
</dbReference>
<dbReference type="PANTHER" id="PTHR47331:SF5">
    <property type="entry name" value="RIBONUCLEASE H"/>
    <property type="match status" value="1"/>
</dbReference>
<keyword evidence="2" id="KW-1185">Reference proteome</keyword>
<organism evidence="1 2">
    <name type="scientific">Ignelater luminosus</name>
    <name type="common">Cucubano</name>
    <name type="synonym">Pyrophorus luminosus</name>
    <dbReference type="NCBI Taxonomy" id="2038154"/>
    <lineage>
        <taxon>Eukaryota</taxon>
        <taxon>Metazoa</taxon>
        <taxon>Ecdysozoa</taxon>
        <taxon>Arthropoda</taxon>
        <taxon>Hexapoda</taxon>
        <taxon>Insecta</taxon>
        <taxon>Pterygota</taxon>
        <taxon>Neoptera</taxon>
        <taxon>Endopterygota</taxon>
        <taxon>Coleoptera</taxon>
        <taxon>Polyphaga</taxon>
        <taxon>Elateriformia</taxon>
        <taxon>Elateroidea</taxon>
        <taxon>Elateridae</taxon>
        <taxon>Agrypninae</taxon>
        <taxon>Pyrophorini</taxon>
        <taxon>Ignelater</taxon>
    </lineage>
</organism>
<evidence type="ECO:0008006" key="3">
    <source>
        <dbReference type="Google" id="ProtNLM"/>
    </source>
</evidence>
<dbReference type="PROSITE" id="PS00141">
    <property type="entry name" value="ASP_PROTEASE"/>
    <property type="match status" value="1"/>
</dbReference>
<dbReference type="Pfam" id="PF03564">
    <property type="entry name" value="DUF1759"/>
    <property type="match status" value="1"/>
</dbReference>
<protein>
    <recommendedName>
        <fullName evidence="3">Peptidase aspartic putative domain-containing protein</fullName>
    </recommendedName>
</protein>
<gene>
    <name evidence="1" type="ORF">ILUMI_16810</name>
</gene>
<evidence type="ECO:0000313" key="1">
    <source>
        <dbReference type="EMBL" id="KAF2889363.1"/>
    </source>
</evidence>
<dbReference type="SUPFAM" id="SSF56672">
    <property type="entry name" value="DNA/RNA polymerases"/>
    <property type="match status" value="1"/>
</dbReference>
<dbReference type="Pfam" id="PF05380">
    <property type="entry name" value="Peptidase_A17"/>
    <property type="match status" value="1"/>
</dbReference>
<dbReference type="EMBL" id="VTPC01067654">
    <property type="protein sequence ID" value="KAF2889363.1"/>
    <property type="molecule type" value="Genomic_DNA"/>
</dbReference>